<evidence type="ECO:0000313" key="2">
    <source>
        <dbReference type="EMBL" id="MSS39791.1"/>
    </source>
</evidence>
<proteinExistence type="predicted"/>
<keyword evidence="1" id="KW-0812">Transmembrane</keyword>
<evidence type="ECO:0000256" key="1">
    <source>
        <dbReference type="SAM" id="Phobius"/>
    </source>
</evidence>
<sequence>MKSWNRRDGMKKGKIGASLLLFILLLSTVIPVYADEKVKKLYFEQQDGTMVWNADKGSNGNWFMSFTNMVPGESYQDSLVIENGSSKTYELYFQIVPLEQAELKDELLEKIQMTIMQDGKQIYKGNATGEPGTKDLQNIVPLGTYTPAKESTLAVELTLDGDIGLEYCDLLTQIDWKFMVKEKVDSKDTPVTEIKPPKTGDTTNTGLWIFVVIGSMTVMGVVNVFRHRKETAEKQLEK</sequence>
<name>A0A844FAC8_CLOSV</name>
<dbReference type="EMBL" id="VUMB01000008">
    <property type="protein sequence ID" value="MSS39791.1"/>
    <property type="molecule type" value="Genomic_DNA"/>
</dbReference>
<keyword evidence="1" id="KW-0472">Membrane</keyword>
<gene>
    <name evidence="2" type="ORF">FYJ37_05340</name>
</gene>
<keyword evidence="1" id="KW-1133">Transmembrane helix</keyword>
<dbReference type="Proteomes" id="UP000462363">
    <property type="component" value="Unassembled WGS sequence"/>
</dbReference>
<evidence type="ECO:0008006" key="4">
    <source>
        <dbReference type="Google" id="ProtNLM"/>
    </source>
</evidence>
<accession>A0A844FAC8</accession>
<feature type="transmembrane region" description="Helical" evidence="1">
    <location>
        <begin position="206"/>
        <end position="225"/>
    </location>
</feature>
<evidence type="ECO:0000313" key="3">
    <source>
        <dbReference type="Proteomes" id="UP000462363"/>
    </source>
</evidence>
<protein>
    <recommendedName>
        <fullName evidence="4">LPXTG-motif cell wall anchor domain protein</fullName>
    </recommendedName>
</protein>
<dbReference type="AlphaFoldDB" id="A0A844FAC8"/>
<organism evidence="2 3">
    <name type="scientific">Clostridium scindens (strain JCM 10418 / VPI 12708)</name>
    <dbReference type="NCBI Taxonomy" id="29347"/>
    <lineage>
        <taxon>Bacteria</taxon>
        <taxon>Bacillati</taxon>
        <taxon>Bacillota</taxon>
        <taxon>Clostridia</taxon>
        <taxon>Lachnospirales</taxon>
        <taxon>Lachnospiraceae</taxon>
    </lineage>
</organism>
<reference evidence="2 3" key="1">
    <citation type="submission" date="2019-08" db="EMBL/GenBank/DDBJ databases">
        <title>In-depth cultivation of the pig gut microbiome towards novel bacterial diversity and tailored functional studies.</title>
        <authorList>
            <person name="Wylensek D."/>
            <person name="Hitch T.C.A."/>
            <person name="Clavel T."/>
        </authorList>
    </citation>
    <scope>NUCLEOTIDE SEQUENCE [LARGE SCALE GENOMIC DNA]</scope>
    <source>
        <strain evidence="2 3">BL-389-WT-3D</strain>
    </source>
</reference>
<comment type="caution">
    <text evidence="2">The sequence shown here is derived from an EMBL/GenBank/DDBJ whole genome shotgun (WGS) entry which is preliminary data.</text>
</comment>